<sequence length="707" mass="76584">MAPARALFRSAVLAAVVAMAAVAADGAAPAAAACTCAPQPPINESVAASPHIVLARVTDIIRSPHPAPGEEGEEVYTAVVGSSFVGCTLRHIMLSTKAVPTDAGGCAATLTVGKKYLLFLPEMDSKGNYPVSSCGPQREWDVVGAADRHMLWGVNRMLSVIVTWALLSFYVLNVYFSPSPTDALSTHTAVAADTLSGDPTAADARSAAAALEADGYNSQRLPPLPTTWGPGYAKIEAVKGKEGGSRKGPAPSAAATAGQPSATMTEKSGARAKASGAAAAKEDGDGRSPAKEKKGKKPVKSPPPKGEVVPVVPHPMNRELEELQVPANTGILAADAVKGYYRKLAKAYLVPFVGGIKREKFFDILRRRTYGLTPPGGNKGAQSMLIQIVNGRVFLLDPYEVPKNSKPFYRSRINEIIWLLSRLAKAGRIPNTEFLMAIHDCVQTTAQPHTYRGATFTESNPVFTIVSCNFSDNVPFPMWEGGDAGDRGAGFAGWDEKMKEYATDTTPWEQKTPKAVFRGGNRPSMFYASKKDAEMGCDRTGRSRLKFLSEQTPELYDVSISGQCGGRAWELQRLGVMEHHRFKYIIYAEGNCFWADRLNKQVFGPSVVVKQETPCGQFWEPLLRPMVHYLPTDFFFGNTDEQLRWAIAHDDEARVLVKNANEFAANFLSLTGIEAYTEMLLAEYTALLEQKDVVKERGAVDVTDIKL</sequence>
<organism evidence="1 2">
    <name type="scientific">Pyropia yezoensis</name>
    <name type="common">Susabi-nori</name>
    <name type="synonym">Porphyra yezoensis</name>
    <dbReference type="NCBI Taxonomy" id="2788"/>
    <lineage>
        <taxon>Eukaryota</taxon>
        <taxon>Rhodophyta</taxon>
        <taxon>Bangiophyceae</taxon>
        <taxon>Bangiales</taxon>
        <taxon>Bangiaceae</taxon>
        <taxon>Pyropia</taxon>
    </lineage>
</organism>
<protein>
    <submittedName>
        <fullName evidence="1">Uncharacterized protein</fullName>
    </submittedName>
</protein>
<name>A0ACC3BUN1_PYRYE</name>
<keyword evidence="2" id="KW-1185">Reference proteome</keyword>
<gene>
    <name evidence="1" type="ORF">I4F81_004176</name>
</gene>
<dbReference type="EMBL" id="CM020618">
    <property type="protein sequence ID" value="KAK1861592.1"/>
    <property type="molecule type" value="Genomic_DNA"/>
</dbReference>
<dbReference type="Proteomes" id="UP000798662">
    <property type="component" value="Chromosome 1"/>
</dbReference>
<evidence type="ECO:0000313" key="1">
    <source>
        <dbReference type="EMBL" id="KAK1861592.1"/>
    </source>
</evidence>
<comment type="caution">
    <text evidence="1">The sequence shown here is derived from an EMBL/GenBank/DDBJ whole genome shotgun (WGS) entry which is preliminary data.</text>
</comment>
<accession>A0ACC3BUN1</accession>
<evidence type="ECO:0000313" key="2">
    <source>
        <dbReference type="Proteomes" id="UP000798662"/>
    </source>
</evidence>
<proteinExistence type="predicted"/>
<reference evidence="1" key="1">
    <citation type="submission" date="2019-11" db="EMBL/GenBank/DDBJ databases">
        <title>Nori genome reveals adaptations in red seaweeds to the harsh intertidal environment.</title>
        <authorList>
            <person name="Wang D."/>
            <person name="Mao Y."/>
        </authorList>
    </citation>
    <scope>NUCLEOTIDE SEQUENCE</scope>
    <source>
        <tissue evidence="1">Gametophyte</tissue>
    </source>
</reference>